<evidence type="ECO:0000313" key="8">
    <source>
        <dbReference type="EMBL" id="PPQ87991.1"/>
    </source>
</evidence>
<dbReference type="SUPFAM" id="SSF57774">
    <property type="entry name" value="Microbial and mitochondrial ADK, insert 'zinc finger' domain"/>
    <property type="match status" value="1"/>
</dbReference>
<dbReference type="FunFam" id="3.40.50.300:FF:000106">
    <property type="entry name" value="Adenylate kinase mitochondrial"/>
    <property type="match status" value="1"/>
</dbReference>
<dbReference type="PANTHER" id="PTHR23359">
    <property type="entry name" value="NUCLEOTIDE KINASE"/>
    <property type="match status" value="1"/>
</dbReference>
<dbReference type="Proteomes" id="UP000283269">
    <property type="component" value="Unassembled WGS sequence"/>
</dbReference>
<evidence type="ECO:0000256" key="4">
    <source>
        <dbReference type="ARBA" id="ARBA00022777"/>
    </source>
</evidence>
<dbReference type="SUPFAM" id="SSF52540">
    <property type="entry name" value="P-loop containing nucleoside triphosphate hydrolases"/>
    <property type="match status" value="1"/>
</dbReference>
<dbReference type="HAMAP" id="MF_00235">
    <property type="entry name" value="Adenylate_kinase_Adk"/>
    <property type="match status" value="1"/>
</dbReference>
<keyword evidence="3" id="KW-0547">Nucleotide-binding</keyword>
<dbReference type="InterPro" id="IPR036193">
    <property type="entry name" value="ADK_active_lid_dom_sf"/>
</dbReference>
<dbReference type="InterPro" id="IPR000850">
    <property type="entry name" value="Adenylat/UMP-CMP_kin"/>
</dbReference>
<dbReference type="OrthoDB" id="439792at2759"/>
<evidence type="ECO:0000313" key="9">
    <source>
        <dbReference type="Proteomes" id="UP000283269"/>
    </source>
</evidence>
<dbReference type="InterPro" id="IPR007862">
    <property type="entry name" value="Adenylate_kinase_lid-dom"/>
</dbReference>
<evidence type="ECO:0000259" key="7">
    <source>
        <dbReference type="Pfam" id="PF05191"/>
    </source>
</evidence>
<comment type="similarity">
    <text evidence="1 5">Belongs to the adenylate kinase family.</text>
</comment>
<dbReference type="STRING" id="93625.A0A409XB70"/>
<dbReference type="NCBIfam" id="TIGR01351">
    <property type="entry name" value="adk"/>
    <property type="match status" value="1"/>
</dbReference>
<reference evidence="8 9" key="1">
    <citation type="journal article" date="2018" name="Evol. Lett.">
        <title>Horizontal gene cluster transfer increased hallucinogenic mushroom diversity.</title>
        <authorList>
            <person name="Reynolds H.T."/>
            <person name="Vijayakumar V."/>
            <person name="Gluck-Thaler E."/>
            <person name="Korotkin H.B."/>
            <person name="Matheny P.B."/>
            <person name="Slot J.C."/>
        </authorList>
    </citation>
    <scope>NUCLEOTIDE SEQUENCE [LARGE SCALE GENOMIC DNA]</scope>
    <source>
        <strain evidence="8 9">2631</strain>
    </source>
</reference>
<organism evidence="8 9">
    <name type="scientific">Psilocybe cyanescens</name>
    <dbReference type="NCBI Taxonomy" id="93625"/>
    <lineage>
        <taxon>Eukaryota</taxon>
        <taxon>Fungi</taxon>
        <taxon>Dikarya</taxon>
        <taxon>Basidiomycota</taxon>
        <taxon>Agaricomycotina</taxon>
        <taxon>Agaricomycetes</taxon>
        <taxon>Agaricomycetidae</taxon>
        <taxon>Agaricales</taxon>
        <taxon>Agaricineae</taxon>
        <taxon>Strophariaceae</taxon>
        <taxon>Psilocybe</taxon>
    </lineage>
</organism>
<dbReference type="InterPro" id="IPR033690">
    <property type="entry name" value="Adenylat_kinase_CS"/>
</dbReference>
<dbReference type="PRINTS" id="PR00094">
    <property type="entry name" value="ADENYLTKNASE"/>
</dbReference>
<accession>A0A409XB70</accession>
<proteinExistence type="inferred from homology"/>
<dbReference type="InterPro" id="IPR027417">
    <property type="entry name" value="P-loop_NTPase"/>
</dbReference>
<keyword evidence="9" id="KW-1185">Reference proteome</keyword>
<evidence type="ECO:0000256" key="3">
    <source>
        <dbReference type="ARBA" id="ARBA00022741"/>
    </source>
</evidence>
<comment type="caution">
    <text evidence="8">The sequence shown here is derived from an EMBL/GenBank/DDBJ whole genome shotgun (WGS) entry which is preliminary data.</text>
</comment>
<dbReference type="InterPro" id="IPR006259">
    <property type="entry name" value="Adenyl_kin_sub"/>
</dbReference>
<dbReference type="AlphaFoldDB" id="A0A409XB70"/>
<dbReference type="Gene3D" id="3.40.50.300">
    <property type="entry name" value="P-loop containing nucleotide triphosphate hydrolases"/>
    <property type="match status" value="1"/>
</dbReference>
<sequence>MQNNLRSGVRHAHKYTLTLSPSSVQQTVIRLPSARVSCDSHVRHITQSAAMRRAIPFSLNTHSGPQDERDERVVRMLMFGKPGAGKGTLTARLAQKYDILTLSTGDLLRQHIAERTDVGIEAEAIVARGGLVPDEIMLKVVTSKLDSLQHKHWILDGFPRTIGQSELLDAHLKKRNMPLTLVVNLDVPDEVILSRISDRWIHRPSGRVYNMSYNRPRVNGFDDQTGEPLTKRPDDNPEVFARRLAAFYASTSPLLAYFSKSAKTTNGHRPNSHQHPHQISFHTPSGLKVKTLSGTTSDEIWPHLDRLIHNNFPGLRERLESKEMRTRRLVSSALAAELGANTLS</sequence>
<dbReference type="EMBL" id="NHYD01002181">
    <property type="protein sequence ID" value="PPQ87991.1"/>
    <property type="molecule type" value="Genomic_DNA"/>
</dbReference>
<feature type="region of interest" description="Disordered" evidence="6">
    <location>
        <begin position="263"/>
        <end position="282"/>
    </location>
</feature>
<dbReference type="InParanoid" id="A0A409XB70"/>
<dbReference type="PROSITE" id="PS00113">
    <property type="entry name" value="ADENYLATE_KINASE"/>
    <property type="match status" value="1"/>
</dbReference>
<evidence type="ECO:0000256" key="1">
    <source>
        <dbReference type="ARBA" id="ARBA00007220"/>
    </source>
</evidence>
<evidence type="ECO:0000256" key="6">
    <source>
        <dbReference type="SAM" id="MobiDB-lite"/>
    </source>
</evidence>
<dbReference type="GO" id="GO:0005524">
    <property type="term" value="F:ATP binding"/>
    <property type="evidence" value="ECO:0007669"/>
    <property type="project" value="InterPro"/>
</dbReference>
<protein>
    <recommendedName>
        <fullName evidence="7">Adenylate kinase active site lid domain-containing protein</fullName>
    </recommendedName>
</protein>
<feature type="domain" description="Adenylate kinase active site lid" evidence="7">
    <location>
        <begin position="199"/>
        <end position="234"/>
    </location>
</feature>
<keyword evidence="2 5" id="KW-0808">Transferase</keyword>
<dbReference type="CDD" id="cd01428">
    <property type="entry name" value="ADK"/>
    <property type="match status" value="1"/>
</dbReference>
<evidence type="ECO:0000256" key="2">
    <source>
        <dbReference type="ARBA" id="ARBA00022679"/>
    </source>
</evidence>
<name>A0A409XB70_PSICY</name>
<evidence type="ECO:0000256" key="5">
    <source>
        <dbReference type="RuleBase" id="RU003330"/>
    </source>
</evidence>
<dbReference type="GO" id="GO:0004017">
    <property type="term" value="F:AMP kinase activity"/>
    <property type="evidence" value="ECO:0007669"/>
    <property type="project" value="InterPro"/>
</dbReference>
<dbReference type="Pfam" id="PF05191">
    <property type="entry name" value="ADK_lid"/>
    <property type="match status" value="1"/>
</dbReference>
<dbReference type="Pfam" id="PF00406">
    <property type="entry name" value="ADK"/>
    <property type="match status" value="1"/>
</dbReference>
<gene>
    <name evidence="8" type="ORF">CVT25_001070</name>
</gene>
<keyword evidence="4 5" id="KW-0418">Kinase</keyword>